<comment type="function">
    <text evidence="2">Counteracts the endogenous Pycsar antiviral defense system. Phosphodiesterase that enables metal-dependent hydrolysis of host cyclic nucleotide Pycsar defense signals such as cCMP and cUMP.</text>
</comment>
<evidence type="ECO:0000313" key="6">
    <source>
        <dbReference type="Proteomes" id="UP000282076"/>
    </source>
</evidence>
<dbReference type="SMART" id="SM00849">
    <property type="entry name" value="Lactamase_B"/>
    <property type="match status" value="1"/>
</dbReference>
<sequence>MRLMKKLTFGKVTQLIFMPKLFPMNCYLVDEEDGITLVDACMPFVAKAIETAIQATGKPLTRILLTHAHADHIGAVSYLKEKYPDVKIGISRRDSALLKGELHLLPNEAQTPIKGGVPKKQPFAPDFVFDDNERIGSLTAIATPGHTPGHFAFLESENGNLIVGDAFQSKGGFAISGTMKWKFPFPAMATWHARTAIASAEKIAALNPSVLLVGHGPAIVRPAEAIQRALNEARQYADRKKNG</sequence>
<dbReference type="PANTHER" id="PTHR42951:SF9">
    <property type="entry name" value="METAL-DEPENDENT HYDROLASE"/>
    <property type="match status" value="1"/>
</dbReference>
<dbReference type="RefSeq" id="WP_120975576.1">
    <property type="nucleotide sequence ID" value="NZ_RBZM01000004.1"/>
</dbReference>
<gene>
    <name evidence="5" type="ORF">D7Z26_07815</name>
</gene>
<proteinExistence type="predicted"/>
<keyword evidence="5" id="KW-0378">Hydrolase</keyword>
<dbReference type="InterPro" id="IPR001279">
    <property type="entry name" value="Metallo-B-lactamas"/>
</dbReference>
<name>A0A494XXA4_9BACL</name>
<dbReference type="InterPro" id="IPR050855">
    <property type="entry name" value="NDM-1-like"/>
</dbReference>
<protein>
    <submittedName>
        <fullName evidence="5">MBL fold metallo-hydrolase</fullName>
    </submittedName>
</protein>
<dbReference type="SUPFAM" id="SSF56281">
    <property type="entry name" value="Metallo-hydrolase/oxidoreductase"/>
    <property type="match status" value="1"/>
</dbReference>
<reference evidence="5 6" key="1">
    <citation type="submission" date="2018-10" db="EMBL/GenBank/DDBJ databases">
        <title>Cohnella sp. M2MS4P-1, whole genome shotgun sequence.</title>
        <authorList>
            <person name="Tuo L."/>
        </authorList>
    </citation>
    <scope>NUCLEOTIDE SEQUENCE [LARGE SCALE GENOMIC DNA]</scope>
    <source>
        <strain evidence="5 6">M2MS4P-1</strain>
    </source>
</reference>
<dbReference type="CDD" id="cd07721">
    <property type="entry name" value="yflN-like_MBL-fold"/>
    <property type="match status" value="1"/>
</dbReference>
<feature type="domain" description="Metallo-beta-lactamase" evidence="4">
    <location>
        <begin position="23"/>
        <end position="215"/>
    </location>
</feature>
<dbReference type="GO" id="GO:0016787">
    <property type="term" value="F:hydrolase activity"/>
    <property type="evidence" value="ECO:0007669"/>
    <property type="project" value="UniProtKB-KW"/>
</dbReference>
<dbReference type="AlphaFoldDB" id="A0A494XXA4"/>
<evidence type="ECO:0000313" key="5">
    <source>
        <dbReference type="EMBL" id="RKP55122.1"/>
    </source>
</evidence>
<dbReference type="Pfam" id="PF00753">
    <property type="entry name" value="Lactamase_B"/>
    <property type="match status" value="1"/>
</dbReference>
<dbReference type="OrthoDB" id="9802248at2"/>
<evidence type="ECO:0000259" key="4">
    <source>
        <dbReference type="SMART" id="SM00849"/>
    </source>
</evidence>
<accession>A0A494XXA4</accession>
<comment type="catalytic activity">
    <reaction evidence="3">
        <text>3',5'-cyclic UMP + H2O = UMP + H(+)</text>
        <dbReference type="Rhea" id="RHEA:70575"/>
        <dbReference type="ChEBI" id="CHEBI:15377"/>
        <dbReference type="ChEBI" id="CHEBI:15378"/>
        <dbReference type="ChEBI" id="CHEBI:57865"/>
        <dbReference type="ChEBI" id="CHEBI:184387"/>
    </reaction>
    <physiologicalReaction direction="left-to-right" evidence="3">
        <dbReference type="Rhea" id="RHEA:70576"/>
    </physiologicalReaction>
</comment>
<evidence type="ECO:0000256" key="2">
    <source>
        <dbReference type="ARBA" id="ARBA00034301"/>
    </source>
</evidence>
<dbReference type="InterPro" id="IPR036866">
    <property type="entry name" value="RibonucZ/Hydroxyglut_hydro"/>
</dbReference>
<keyword evidence="6" id="KW-1185">Reference proteome</keyword>
<comment type="catalytic activity">
    <reaction evidence="1">
        <text>3',5'-cyclic CMP + H2O = CMP + H(+)</text>
        <dbReference type="Rhea" id="RHEA:72675"/>
        <dbReference type="ChEBI" id="CHEBI:15377"/>
        <dbReference type="ChEBI" id="CHEBI:15378"/>
        <dbReference type="ChEBI" id="CHEBI:58003"/>
        <dbReference type="ChEBI" id="CHEBI:60377"/>
    </reaction>
    <physiologicalReaction direction="left-to-right" evidence="1">
        <dbReference type="Rhea" id="RHEA:72676"/>
    </physiologicalReaction>
</comment>
<evidence type="ECO:0000256" key="3">
    <source>
        <dbReference type="ARBA" id="ARBA00048505"/>
    </source>
</evidence>
<comment type="caution">
    <text evidence="5">The sequence shown here is derived from an EMBL/GenBank/DDBJ whole genome shotgun (WGS) entry which is preliminary data.</text>
</comment>
<dbReference type="Gene3D" id="3.60.15.10">
    <property type="entry name" value="Ribonuclease Z/Hydroxyacylglutathione hydrolase-like"/>
    <property type="match status" value="1"/>
</dbReference>
<evidence type="ECO:0000256" key="1">
    <source>
        <dbReference type="ARBA" id="ARBA00034221"/>
    </source>
</evidence>
<dbReference type="Proteomes" id="UP000282076">
    <property type="component" value="Unassembled WGS sequence"/>
</dbReference>
<dbReference type="PANTHER" id="PTHR42951">
    <property type="entry name" value="METALLO-BETA-LACTAMASE DOMAIN-CONTAINING"/>
    <property type="match status" value="1"/>
</dbReference>
<organism evidence="5 6">
    <name type="scientific">Cohnella endophytica</name>
    <dbReference type="NCBI Taxonomy" id="2419778"/>
    <lineage>
        <taxon>Bacteria</taxon>
        <taxon>Bacillati</taxon>
        <taxon>Bacillota</taxon>
        <taxon>Bacilli</taxon>
        <taxon>Bacillales</taxon>
        <taxon>Paenibacillaceae</taxon>
        <taxon>Cohnella</taxon>
    </lineage>
</organism>
<dbReference type="EMBL" id="RBZM01000004">
    <property type="protein sequence ID" value="RKP55122.1"/>
    <property type="molecule type" value="Genomic_DNA"/>
</dbReference>